<dbReference type="RefSeq" id="XP_010449675.1">
    <property type="nucleotide sequence ID" value="XM_010451373.2"/>
</dbReference>
<sequence>MNTGVTLISPRLIDSDFEKLQNDDLREVEASSVLVNLDNVVKNVNQEKIAIHNRESNQLELIPQVSHQLVELSHLKVTMPTLEPSLSIRNVYPSVLEDWPSASMRFNSSQCLECVNGKQSTHHVFDRLCERRNKLNQHKKLNLSPKSWMFKYKRKHGRFVSFGEATARKHRNRVVTIHQAFPASLIRKILHTEENKLVLEQLGDTLCDDDRVMLQSDIEATVSKSEAILRHLATSAIKVTKIVPTSHKIHDRDMENRPDYMLERILERMKRDIHIMHLTPFAGYKSGETKSEMMQVVCVFSFQVRCICTKFCMLKCHKKLYFSVWHRWRKKKLQKTFSEPATTLWYGELMCVQQLYHGNIDCLHLFLSSLLLHSLRTSCFERGEY</sequence>
<evidence type="ECO:0000313" key="2">
    <source>
        <dbReference type="RefSeq" id="XP_010449675.1"/>
    </source>
</evidence>
<accession>A0ABM0V249</accession>
<evidence type="ECO:0000313" key="3">
    <source>
        <dbReference type="RefSeq" id="XP_010449681.1"/>
    </source>
</evidence>
<organism evidence="1 2">
    <name type="scientific">Camelina sativa</name>
    <name type="common">False flax</name>
    <name type="synonym">Myagrum sativum</name>
    <dbReference type="NCBI Taxonomy" id="90675"/>
    <lineage>
        <taxon>Eukaryota</taxon>
        <taxon>Viridiplantae</taxon>
        <taxon>Streptophyta</taxon>
        <taxon>Embryophyta</taxon>
        <taxon>Tracheophyta</taxon>
        <taxon>Spermatophyta</taxon>
        <taxon>Magnoliopsida</taxon>
        <taxon>eudicotyledons</taxon>
        <taxon>Gunneridae</taxon>
        <taxon>Pentapetalae</taxon>
        <taxon>rosids</taxon>
        <taxon>malvids</taxon>
        <taxon>Brassicales</taxon>
        <taxon>Brassicaceae</taxon>
        <taxon>Camelineae</taxon>
        <taxon>Camelina</taxon>
    </lineage>
</organism>
<evidence type="ECO:0000313" key="1">
    <source>
        <dbReference type="Proteomes" id="UP000694864"/>
    </source>
</evidence>
<protein>
    <submittedName>
        <fullName evidence="2 3">Uncharacterized protein LOC104731874 isoform X1</fullName>
    </submittedName>
</protein>
<evidence type="ECO:0000313" key="4">
    <source>
        <dbReference type="RefSeq" id="XP_019089664.1"/>
    </source>
</evidence>
<name>A0ABM0V249_CAMSA</name>
<reference evidence="1" key="1">
    <citation type="journal article" date="1997" name="Nucleic Acids Res.">
        <title>tRNAscan-SE: a program for improved detection of transfer RNA genes in genomic sequence.</title>
        <authorList>
            <person name="Lowe T.M."/>
            <person name="Eddy S.R."/>
        </authorList>
    </citation>
    <scope>NUCLEOTIDE SEQUENCE [LARGE SCALE GENOMIC DNA]</scope>
    <source>
        <strain evidence="1">r\DH55</strain>
    </source>
</reference>
<reference evidence="1" key="2">
    <citation type="journal article" date="2014" name="Nat. Commun.">
        <title>The emerging biofuel crop Camelina sativa retains a highly undifferentiated hexaploid genome structure.</title>
        <authorList>
            <person name="Kagale S."/>
            <person name="Koh C."/>
            <person name="Nixon J."/>
            <person name="Bollina V."/>
            <person name="Clarke W.E."/>
            <person name="Tuteja R."/>
            <person name="Spillane C."/>
            <person name="Robinson S.J."/>
            <person name="Links M.G."/>
            <person name="Clarke C."/>
            <person name="Higgins E.E."/>
            <person name="Huebert T."/>
            <person name="Sharpe A.G."/>
            <person name="Parkin I.A."/>
        </authorList>
    </citation>
    <scope>NUCLEOTIDE SEQUENCE [LARGE SCALE GENOMIC DNA]</scope>
    <source>
        <strain evidence="1">r\DH55</strain>
    </source>
</reference>
<proteinExistence type="predicted"/>
<keyword evidence="1" id="KW-1185">Reference proteome</keyword>
<dbReference type="RefSeq" id="XP_019089664.1">
    <property type="nucleotide sequence ID" value="XM_019234119.1"/>
</dbReference>
<gene>
    <name evidence="2 3 4" type="primary">LOC104731874</name>
</gene>
<reference evidence="2 3" key="3">
    <citation type="submission" date="2025-05" db="UniProtKB">
        <authorList>
            <consortium name="RefSeq"/>
        </authorList>
    </citation>
    <scope>IDENTIFICATION</scope>
    <source>
        <tissue evidence="2 3">Leaf</tissue>
    </source>
</reference>
<dbReference type="RefSeq" id="XP_010449681.1">
    <property type="nucleotide sequence ID" value="XM_010451379.2"/>
</dbReference>
<dbReference type="Proteomes" id="UP000694864">
    <property type="component" value="Chromosome 12"/>
</dbReference>
<dbReference type="GeneID" id="104731874"/>